<dbReference type="AlphaFoldDB" id="A0A0F9N5E8"/>
<evidence type="ECO:0008006" key="4">
    <source>
        <dbReference type="Google" id="ProtNLM"/>
    </source>
</evidence>
<dbReference type="EMBL" id="LAZR01008759">
    <property type="protein sequence ID" value="KKM76712.1"/>
    <property type="molecule type" value="Genomic_DNA"/>
</dbReference>
<dbReference type="Pfam" id="PF05016">
    <property type="entry name" value="ParE_toxin"/>
    <property type="match status" value="1"/>
</dbReference>
<comment type="similarity">
    <text evidence="1">Belongs to the RelE toxin family.</text>
</comment>
<evidence type="ECO:0000256" key="1">
    <source>
        <dbReference type="ARBA" id="ARBA00006226"/>
    </source>
</evidence>
<accession>A0A0F9N5E8</accession>
<protein>
    <recommendedName>
        <fullName evidence="4">Plasmid stabilization system protein</fullName>
    </recommendedName>
</protein>
<dbReference type="InterPro" id="IPR035093">
    <property type="entry name" value="RelE/ParE_toxin_dom_sf"/>
</dbReference>
<name>A0A0F9N5E8_9ZZZZ</name>
<evidence type="ECO:0000313" key="3">
    <source>
        <dbReference type="EMBL" id="KKM76712.1"/>
    </source>
</evidence>
<dbReference type="Gene3D" id="3.30.2310.20">
    <property type="entry name" value="RelE-like"/>
    <property type="match status" value="1"/>
</dbReference>
<dbReference type="InterPro" id="IPR007712">
    <property type="entry name" value="RelE/ParE_toxin"/>
</dbReference>
<dbReference type="PANTHER" id="PTHR33755:SF5">
    <property type="entry name" value="TYPE II TOXIN-ANTITOXIN SYSTEM RELE_PARE FAMILY TOXIN"/>
    <property type="match status" value="1"/>
</dbReference>
<dbReference type="InterPro" id="IPR051803">
    <property type="entry name" value="TA_system_RelE-like_toxin"/>
</dbReference>
<comment type="caution">
    <text evidence="3">The sequence shown here is derived from an EMBL/GenBank/DDBJ whole genome shotgun (WGS) entry which is preliminary data.</text>
</comment>
<evidence type="ECO:0000256" key="2">
    <source>
        <dbReference type="ARBA" id="ARBA00022649"/>
    </source>
</evidence>
<gene>
    <name evidence="3" type="ORF">LCGC14_1377340</name>
</gene>
<reference evidence="3" key="1">
    <citation type="journal article" date="2015" name="Nature">
        <title>Complex archaea that bridge the gap between prokaryotes and eukaryotes.</title>
        <authorList>
            <person name="Spang A."/>
            <person name="Saw J.H."/>
            <person name="Jorgensen S.L."/>
            <person name="Zaremba-Niedzwiedzka K."/>
            <person name="Martijn J."/>
            <person name="Lind A.E."/>
            <person name="van Eijk R."/>
            <person name="Schleper C."/>
            <person name="Guy L."/>
            <person name="Ettema T.J."/>
        </authorList>
    </citation>
    <scope>NUCLEOTIDE SEQUENCE</scope>
</reference>
<proteinExistence type="inferred from homology"/>
<dbReference type="PANTHER" id="PTHR33755">
    <property type="entry name" value="TOXIN PARE1-RELATED"/>
    <property type="match status" value="1"/>
</dbReference>
<organism evidence="3">
    <name type="scientific">marine sediment metagenome</name>
    <dbReference type="NCBI Taxonomy" id="412755"/>
    <lineage>
        <taxon>unclassified sequences</taxon>
        <taxon>metagenomes</taxon>
        <taxon>ecological metagenomes</taxon>
    </lineage>
</organism>
<keyword evidence="2" id="KW-1277">Toxin-antitoxin system</keyword>
<sequence length="69" mass="8229">MVKLKWTHNAIEELDDIANYISKDSPKYALILVKQIYEMISHLEEFPKFGRKVTEYNDPNLREILAFEK</sequence>